<dbReference type="EMBL" id="UYSG01003786">
    <property type="protein sequence ID" value="VDL58259.1"/>
    <property type="molecule type" value="Genomic_DNA"/>
</dbReference>
<proteinExistence type="predicted"/>
<reference evidence="3" key="1">
    <citation type="submission" date="2017-02" db="UniProtKB">
        <authorList>
            <consortium name="WormBaseParasite"/>
        </authorList>
    </citation>
    <scope>IDENTIFICATION</scope>
</reference>
<accession>A0A0R3SLX8</accession>
<evidence type="ECO:0000313" key="3">
    <source>
        <dbReference type="WBParaSite" id="HDID_0000594301-mRNA-1"/>
    </source>
</evidence>
<dbReference type="AlphaFoldDB" id="A0A0R3SLX8"/>
<protein>
    <submittedName>
        <fullName evidence="3">Secreted protein</fullName>
    </submittedName>
</protein>
<sequence length="59" mass="6819">MMNMLPLGSSLTSQRLLLASLVFLMSLRSYLLLQRTLLQQLWVEAILKLTSWRLLSILT</sequence>
<evidence type="ECO:0000313" key="1">
    <source>
        <dbReference type="EMBL" id="VDL58259.1"/>
    </source>
</evidence>
<dbReference type="WBParaSite" id="HDID_0000594301-mRNA-1">
    <property type="protein sequence ID" value="HDID_0000594301-mRNA-1"/>
    <property type="gene ID" value="HDID_0000594301"/>
</dbReference>
<organism evidence="3">
    <name type="scientific">Hymenolepis diminuta</name>
    <name type="common">Rat tapeworm</name>
    <dbReference type="NCBI Taxonomy" id="6216"/>
    <lineage>
        <taxon>Eukaryota</taxon>
        <taxon>Metazoa</taxon>
        <taxon>Spiralia</taxon>
        <taxon>Lophotrochozoa</taxon>
        <taxon>Platyhelminthes</taxon>
        <taxon>Cestoda</taxon>
        <taxon>Eucestoda</taxon>
        <taxon>Cyclophyllidea</taxon>
        <taxon>Hymenolepididae</taxon>
        <taxon>Hymenolepis</taxon>
    </lineage>
</organism>
<gene>
    <name evidence="1" type="ORF">HDID_LOCUS5941</name>
</gene>
<evidence type="ECO:0000313" key="2">
    <source>
        <dbReference type="Proteomes" id="UP000274504"/>
    </source>
</evidence>
<dbReference type="Proteomes" id="UP000274504">
    <property type="component" value="Unassembled WGS sequence"/>
</dbReference>
<reference evidence="1 2" key="2">
    <citation type="submission" date="2018-11" db="EMBL/GenBank/DDBJ databases">
        <authorList>
            <consortium name="Pathogen Informatics"/>
        </authorList>
    </citation>
    <scope>NUCLEOTIDE SEQUENCE [LARGE SCALE GENOMIC DNA]</scope>
</reference>
<name>A0A0R3SLX8_HYMDI</name>